<gene>
    <name evidence="3" type="ORF">ATK30_6212</name>
    <name evidence="2" type="ORF">H5411_32480</name>
</gene>
<dbReference type="RefSeq" id="WP_183126016.1">
    <property type="nucleotide sequence ID" value="NZ_JACJHR010000061.1"/>
</dbReference>
<dbReference type="Proteomes" id="UP000233750">
    <property type="component" value="Unassembled WGS sequence"/>
</dbReference>
<organism evidence="3 4">
    <name type="scientific">Amycolatopsis echigonensis</name>
    <dbReference type="NCBI Taxonomy" id="2576905"/>
    <lineage>
        <taxon>Bacteria</taxon>
        <taxon>Bacillati</taxon>
        <taxon>Actinomycetota</taxon>
        <taxon>Actinomycetes</taxon>
        <taxon>Pseudonocardiales</taxon>
        <taxon>Pseudonocardiaceae</taxon>
        <taxon>Amycolatopsis</taxon>
    </lineage>
</organism>
<dbReference type="Gene3D" id="3.30.70.20">
    <property type="match status" value="1"/>
</dbReference>
<sequence length="75" mass="7786">MAFVITDACLDVLDPSCTGECPVGCIYEGLGRRPDPDRHRGGTPRPRVPARRAGGASHLGAVGADTAAVAAFPRR</sequence>
<evidence type="ECO:0000313" key="3">
    <source>
        <dbReference type="EMBL" id="PKV95298.1"/>
    </source>
</evidence>
<feature type="region of interest" description="Disordered" evidence="1">
    <location>
        <begin position="32"/>
        <end position="57"/>
    </location>
</feature>
<accession>A0A2N3WN55</accession>
<name>A0A2N3WN55_9PSEU</name>
<reference evidence="3 4" key="1">
    <citation type="submission" date="2017-12" db="EMBL/GenBank/DDBJ databases">
        <title>Sequencing the genomes of 1000 Actinobacteria strains.</title>
        <authorList>
            <person name="Klenk H.-P."/>
        </authorList>
    </citation>
    <scope>NUCLEOTIDE SEQUENCE [LARGE SCALE GENOMIC DNA]</scope>
    <source>
        <strain evidence="3 4">DSM 45165</strain>
    </source>
</reference>
<dbReference type="AlphaFoldDB" id="A0A2N3WN55"/>
<dbReference type="Proteomes" id="UP000550260">
    <property type="component" value="Unassembled WGS sequence"/>
</dbReference>
<accession>A0A8E1W438</accession>
<evidence type="ECO:0000313" key="2">
    <source>
        <dbReference type="EMBL" id="MBB2503844.1"/>
    </source>
</evidence>
<dbReference type="SUPFAM" id="SSF54862">
    <property type="entry name" value="4Fe-4S ferredoxins"/>
    <property type="match status" value="1"/>
</dbReference>
<dbReference type="EMBL" id="PJMY01000003">
    <property type="protein sequence ID" value="PKV95298.1"/>
    <property type="molecule type" value="Genomic_DNA"/>
</dbReference>
<protein>
    <submittedName>
        <fullName evidence="3">Uncharacterized protein</fullName>
    </submittedName>
</protein>
<reference evidence="2 5" key="2">
    <citation type="submission" date="2020-08" db="EMBL/GenBank/DDBJ databases">
        <title>Amycolatopsis echigonensis JCM 21831.</title>
        <authorList>
            <person name="Tedsree N."/>
            <person name="Kuncharoen N."/>
            <person name="Likhitwitayawuid K."/>
            <person name="Tanasupawat S."/>
        </authorList>
    </citation>
    <scope>NUCLEOTIDE SEQUENCE [LARGE SCALE GENOMIC DNA]</scope>
    <source>
        <strain evidence="2 5">JCM 21831</strain>
    </source>
</reference>
<evidence type="ECO:0000313" key="4">
    <source>
        <dbReference type="Proteomes" id="UP000233750"/>
    </source>
</evidence>
<comment type="caution">
    <text evidence="3">The sequence shown here is derived from an EMBL/GenBank/DDBJ whole genome shotgun (WGS) entry which is preliminary data.</text>
</comment>
<dbReference type="EMBL" id="JACJHR010000061">
    <property type="protein sequence ID" value="MBB2503844.1"/>
    <property type="molecule type" value="Genomic_DNA"/>
</dbReference>
<keyword evidence="4" id="KW-1185">Reference proteome</keyword>
<evidence type="ECO:0000256" key="1">
    <source>
        <dbReference type="SAM" id="MobiDB-lite"/>
    </source>
</evidence>
<evidence type="ECO:0000313" key="5">
    <source>
        <dbReference type="Proteomes" id="UP000550260"/>
    </source>
</evidence>
<proteinExistence type="predicted"/>